<comment type="caution">
    <text evidence="9">The sequence shown here is derived from an EMBL/GenBank/DDBJ whole genome shotgun (WGS) entry which is preliminary data.</text>
</comment>
<dbReference type="Pfam" id="PF00482">
    <property type="entry name" value="T2SSF"/>
    <property type="match status" value="2"/>
</dbReference>
<evidence type="ECO:0000256" key="3">
    <source>
        <dbReference type="ARBA" id="ARBA00022475"/>
    </source>
</evidence>
<evidence type="ECO:0000256" key="5">
    <source>
        <dbReference type="ARBA" id="ARBA00022989"/>
    </source>
</evidence>
<organism evidence="9 10">
    <name type="scientific">Natronomicrosphaera hydrolytica</name>
    <dbReference type="NCBI Taxonomy" id="3242702"/>
    <lineage>
        <taxon>Bacteria</taxon>
        <taxon>Pseudomonadati</taxon>
        <taxon>Planctomycetota</taxon>
        <taxon>Phycisphaerae</taxon>
        <taxon>Phycisphaerales</taxon>
        <taxon>Phycisphaeraceae</taxon>
        <taxon>Natronomicrosphaera</taxon>
    </lineage>
</organism>
<comment type="similarity">
    <text evidence="2">Belongs to the GSP F family.</text>
</comment>
<keyword evidence="5 7" id="KW-1133">Transmembrane helix</keyword>
<feature type="transmembrane region" description="Helical" evidence="7">
    <location>
        <begin position="376"/>
        <end position="399"/>
    </location>
</feature>
<keyword evidence="6 7" id="KW-0472">Membrane</keyword>
<keyword evidence="4 7" id="KW-0812">Transmembrane</keyword>
<dbReference type="Proteomes" id="UP001575105">
    <property type="component" value="Unassembled WGS sequence"/>
</dbReference>
<dbReference type="EMBL" id="JBGUBD010000001">
    <property type="protein sequence ID" value="MFA9476735.1"/>
    <property type="molecule type" value="Genomic_DNA"/>
</dbReference>
<dbReference type="PANTHER" id="PTHR30012">
    <property type="entry name" value="GENERAL SECRETION PATHWAY PROTEIN"/>
    <property type="match status" value="1"/>
</dbReference>
<sequence>MSATFSYKAIDGAGKATSGTLSADSRGAAMDEMTRRGLTPVAIEEHAAAATGLMGRGRRVSAAAVDAFTRELANLLAAGVPLGKALQIIAREASSAAEKTQREAIRDAVVDGEPLAEALARHPRSFPTVYVAMVRAGEMGGFLDVVLNQIADFRAREADLVGRVRAALVYPALLAVMTVLVLAACLVFFIPQFAGFFEEYGAELPVLTRAIMAASEAVLSPWSLAVLVVLAIAGLWATRTLATQSGRRWRDRMMLRLPMVGTVLARFALVRFCRMLGTLLGAGVPLIGALRVAREALGNQTLSDVVEQAIERVQHGESLAKSLGEARQLFPASVTEMVAVAEETGRLDGELTRLANSFEGELDRRLRTLVAMAEPAMLVIMAAVVGTVVVGMLMPILTLQDLIQ</sequence>
<evidence type="ECO:0000256" key="4">
    <source>
        <dbReference type="ARBA" id="ARBA00022692"/>
    </source>
</evidence>
<reference evidence="9 10" key="1">
    <citation type="submission" date="2024-08" db="EMBL/GenBank/DDBJ databases">
        <title>Whole-genome sequencing of halo(alkali)philic microorganisms from hypersaline lakes.</title>
        <authorList>
            <person name="Sorokin D.Y."/>
            <person name="Merkel A.Y."/>
            <person name="Messina E."/>
            <person name="Yakimov M."/>
        </authorList>
    </citation>
    <scope>NUCLEOTIDE SEQUENCE [LARGE SCALE GENOMIC DNA]</scope>
    <source>
        <strain evidence="9 10">AB-hyl4</strain>
    </source>
</reference>
<dbReference type="Gene3D" id="1.20.81.30">
    <property type="entry name" value="Type II secretion system (T2SS), domain F"/>
    <property type="match status" value="2"/>
</dbReference>
<dbReference type="RefSeq" id="WP_425343663.1">
    <property type="nucleotide sequence ID" value="NZ_JBGUBD010000001.1"/>
</dbReference>
<accession>A0ABV4TZH2</accession>
<dbReference type="PRINTS" id="PR00812">
    <property type="entry name" value="BCTERIALGSPF"/>
</dbReference>
<keyword evidence="10" id="KW-1185">Reference proteome</keyword>
<feature type="domain" description="Type II secretion system protein GspF" evidence="8">
    <location>
        <begin position="68"/>
        <end position="191"/>
    </location>
</feature>
<name>A0ABV4TZH2_9BACT</name>
<feature type="transmembrane region" description="Helical" evidence="7">
    <location>
        <begin position="168"/>
        <end position="190"/>
    </location>
</feature>
<protein>
    <submittedName>
        <fullName evidence="9">Type II secretion system F family protein</fullName>
    </submittedName>
</protein>
<evidence type="ECO:0000256" key="1">
    <source>
        <dbReference type="ARBA" id="ARBA00004651"/>
    </source>
</evidence>
<evidence type="ECO:0000259" key="8">
    <source>
        <dbReference type="Pfam" id="PF00482"/>
    </source>
</evidence>
<dbReference type="InterPro" id="IPR018076">
    <property type="entry name" value="T2SS_GspF_dom"/>
</dbReference>
<feature type="domain" description="Type II secretion system protein GspF" evidence="8">
    <location>
        <begin position="272"/>
        <end position="395"/>
    </location>
</feature>
<dbReference type="InterPro" id="IPR003004">
    <property type="entry name" value="GspF/PilC"/>
</dbReference>
<dbReference type="PANTHER" id="PTHR30012:SF0">
    <property type="entry name" value="TYPE II SECRETION SYSTEM PROTEIN F-RELATED"/>
    <property type="match status" value="1"/>
</dbReference>
<evidence type="ECO:0000313" key="10">
    <source>
        <dbReference type="Proteomes" id="UP001575105"/>
    </source>
</evidence>
<keyword evidence="3" id="KW-1003">Cell membrane</keyword>
<evidence type="ECO:0000313" key="9">
    <source>
        <dbReference type="EMBL" id="MFA9476735.1"/>
    </source>
</evidence>
<evidence type="ECO:0000256" key="2">
    <source>
        <dbReference type="ARBA" id="ARBA00005745"/>
    </source>
</evidence>
<evidence type="ECO:0000256" key="7">
    <source>
        <dbReference type="SAM" id="Phobius"/>
    </source>
</evidence>
<proteinExistence type="inferred from homology"/>
<comment type="subcellular location">
    <subcellularLocation>
        <location evidence="1">Cell membrane</location>
        <topology evidence="1">Multi-pass membrane protein</topology>
    </subcellularLocation>
</comment>
<gene>
    <name evidence="9" type="ORF">ACERK3_00375</name>
</gene>
<dbReference type="InterPro" id="IPR042094">
    <property type="entry name" value="T2SS_GspF_sf"/>
</dbReference>
<evidence type="ECO:0000256" key="6">
    <source>
        <dbReference type="ARBA" id="ARBA00023136"/>
    </source>
</evidence>